<organism evidence="2 3">
    <name type="scientific">Cohnella fermenti</name>
    <dbReference type="NCBI Taxonomy" id="2565925"/>
    <lineage>
        <taxon>Bacteria</taxon>
        <taxon>Bacillati</taxon>
        <taxon>Bacillota</taxon>
        <taxon>Bacilli</taxon>
        <taxon>Bacillales</taxon>
        <taxon>Paenibacillaceae</taxon>
        <taxon>Cohnella</taxon>
    </lineage>
</organism>
<evidence type="ECO:0000313" key="2">
    <source>
        <dbReference type="EMBL" id="THF81679.1"/>
    </source>
</evidence>
<sequence>MVNLIRKDIIALKWYWLFVLGYGAVFGLIARSPHSPLIIVMLPAIMLTIFVSNIELRNKSMLFIGSLPVKRSQIVRAKYASTFLYLTIGIAMALLMQLISRSFPDEVFTLNGFVLAIGTAVALLYSSVYYPLHYLLGPRNSSIISVIMIFLSSALAASLNKSIDLSRIALPSKLQVLIGLPLAGLVLLYVSYRVSLAILSRRDIEG</sequence>
<dbReference type="Proteomes" id="UP000310636">
    <property type="component" value="Unassembled WGS sequence"/>
</dbReference>
<feature type="transmembrane region" description="Helical" evidence="1">
    <location>
        <begin position="36"/>
        <end position="56"/>
    </location>
</feature>
<comment type="caution">
    <text evidence="2">The sequence shown here is derived from an EMBL/GenBank/DDBJ whole genome shotgun (WGS) entry which is preliminary data.</text>
</comment>
<dbReference type="PANTHER" id="PTHR41309:SF2">
    <property type="entry name" value="MEMBRANE PROTEIN"/>
    <property type="match status" value="1"/>
</dbReference>
<feature type="transmembrane region" description="Helical" evidence="1">
    <location>
        <begin position="174"/>
        <end position="192"/>
    </location>
</feature>
<dbReference type="AlphaFoldDB" id="A0A4S4C2D5"/>
<reference evidence="2 3" key="1">
    <citation type="submission" date="2019-04" db="EMBL/GenBank/DDBJ databases">
        <title>Cohnella sp. nov. isolated from preserved vegetables.</title>
        <authorList>
            <person name="Lin S.-Y."/>
            <person name="Hung M.-H."/>
            <person name="Young C.-C."/>
        </authorList>
    </citation>
    <scope>NUCLEOTIDE SEQUENCE [LARGE SCALE GENOMIC DNA]</scope>
    <source>
        <strain evidence="2 3">CC-MHH1044</strain>
    </source>
</reference>
<feature type="transmembrane region" description="Helical" evidence="1">
    <location>
        <begin position="142"/>
        <end position="159"/>
    </location>
</feature>
<dbReference type="Pfam" id="PF13346">
    <property type="entry name" value="ABC2_membrane_5"/>
    <property type="match status" value="1"/>
</dbReference>
<protein>
    <submittedName>
        <fullName evidence="2">ABC-2 transporter permease</fullName>
    </submittedName>
</protein>
<keyword evidence="1" id="KW-0812">Transmembrane</keyword>
<evidence type="ECO:0000256" key="1">
    <source>
        <dbReference type="SAM" id="Phobius"/>
    </source>
</evidence>
<name>A0A4S4C2D5_9BACL</name>
<feature type="transmembrane region" description="Helical" evidence="1">
    <location>
        <begin position="108"/>
        <end position="130"/>
    </location>
</feature>
<proteinExistence type="predicted"/>
<evidence type="ECO:0000313" key="3">
    <source>
        <dbReference type="Proteomes" id="UP000310636"/>
    </source>
</evidence>
<gene>
    <name evidence="2" type="ORF">E6C55_08090</name>
</gene>
<accession>A0A4S4C2D5</accession>
<keyword evidence="1" id="KW-1133">Transmembrane helix</keyword>
<dbReference type="PANTHER" id="PTHR41309">
    <property type="entry name" value="MEMBRANE PROTEIN-RELATED"/>
    <property type="match status" value="1"/>
</dbReference>
<keyword evidence="3" id="KW-1185">Reference proteome</keyword>
<keyword evidence="1" id="KW-0472">Membrane</keyword>
<dbReference type="InterPro" id="IPR025699">
    <property type="entry name" value="ABC2_memb-like"/>
</dbReference>
<feature type="transmembrane region" description="Helical" evidence="1">
    <location>
        <begin position="12"/>
        <end position="30"/>
    </location>
</feature>
<dbReference type="RefSeq" id="WP_136369275.1">
    <property type="nucleotide sequence ID" value="NZ_SSOB01000008.1"/>
</dbReference>
<dbReference type="OrthoDB" id="2662181at2"/>
<dbReference type="EMBL" id="SSOB01000008">
    <property type="protein sequence ID" value="THF81679.1"/>
    <property type="molecule type" value="Genomic_DNA"/>
</dbReference>
<feature type="transmembrane region" description="Helical" evidence="1">
    <location>
        <begin position="77"/>
        <end position="96"/>
    </location>
</feature>